<protein>
    <submittedName>
        <fullName evidence="3">Uncharacterized protein</fullName>
    </submittedName>
</protein>
<sequence>MAKLTTVRITLIMLQLTSLTVASIIIIIYYNPWIGRIIEEAERSGNTGRSLADQIRRTDNEELVIFLMASTTIFVSLLGIIGALRNYEHNHCLLNFYMSTLIIFLFVVFVALCGTIWEVFGKLNQRTIITTTTIPSSSSSSTTTTTTSISIIESFQNRNNNDDQKQQTTISNGPFMNEFNHILPTIDFIDDSKMKNSNQINENGHNNNNNNAQIILTAHHQVSWWYIGKSFILITFSAILYATSLKLTRKILESSDDRYLSANEFGGSHNNCGGGYLGAAADCDNDDLNSEDSCGGGGAGGFVSGGGGAGAGSSIYPYTTNNSLRYPYYHHQQQQQYNTTTASCPQHHGSTIGSSKSSLGSQFRTIL</sequence>
<feature type="transmembrane region" description="Helical" evidence="2">
    <location>
        <begin position="63"/>
        <end position="84"/>
    </location>
</feature>
<feature type="transmembrane region" description="Helical" evidence="2">
    <location>
        <begin position="96"/>
        <end position="117"/>
    </location>
</feature>
<feature type="transmembrane region" description="Helical" evidence="2">
    <location>
        <begin position="12"/>
        <end position="30"/>
    </location>
</feature>
<comment type="caution">
    <text evidence="3">The sequence shown here is derived from an EMBL/GenBank/DDBJ whole genome shotgun (WGS) entry which is preliminary data.</text>
</comment>
<reference evidence="3" key="2">
    <citation type="journal article" date="2021" name="World Allergy Organ. J.">
        <title>Chromosome-level assembly of Dermatophagoides farinae genome and transcriptome reveals two novel allergens Der f 37 and Der f 39.</title>
        <authorList>
            <person name="Chen J."/>
            <person name="Cai Z."/>
            <person name="Fan D."/>
            <person name="Hu J."/>
            <person name="Hou Y."/>
            <person name="He Y."/>
            <person name="Zhang Z."/>
            <person name="Zhao Z."/>
            <person name="Gao P."/>
            <person name="Hu W."/>
            <person name="Sun J."/>
            <person name="Li J."/>
            <person name="Ji K."/>
        </authorList>
    </citation>
    <scope>NUCLEOTIDE SEQUENCE</scope>
    <source>
        <strain evidence="3">JKM2019</strain>
    </source>
</reference>
<gene>
    <name evidence="3" type="ORF">HUG17_9161</name>
</gene>
<keyword evidence="2" id="KW-0472">Membrane</keyword>
<evidence type="ECO:0000256" key="2">
    <source>
        <dbReference type="SAM" id="Phobius"/>
    </source>
</evidence>
<feature type="compositionally biased region" description="Low complexity" evidence="1">
    <location>
        <begin position="349"/>
        <end position="361"/>
    </location>
</feature>
<keyword evidence="2" id="KW-0812">Transmembrane</keyword>
<evidence type="ECO:0000256" key="1">
    <source>
        <dbReference type="SAM" id="MobiDB-lite"/>
    </source>
</evidence>
<evidence type="ECO:0000313" key="3">
    <source>
        <dbReference type="EMBL" id="KAH7638056.1"/>
    </source>
</evidence>
<reference evidence="3" key="1">
    <citation type="submission" date="2020-06" db="EMBL/GenBank/DDBJ databases">
        <authorList>
            <person name="Ji K."/>
            <person name="Li J."/>
        </authorList>
    </citation>
    <scope>NUCLEOTIDE SEQUENCE</scope>
    <source>
        <strain evidence="3">JKM2019</strain>
        <tissue evidence="3">Whole body</tissue>
    </source>
</reference>
<dbReference type="Proteomes" id="UP000828236">
    <property type="component" value="Unassembled WGS sequence"/>
</dbReference>
<proteinExistence type="predicted"/>
<name>A0A9D4NTL8_DERFA</name>
<accession>A0A9D4NTL8</accession>
<dbReference type="AlphaFoldDB" id="A0A9D4NTL8"/>
<dbReference type="EMBL" id="SDOV01000008">
    <property type="protein sequence ID" value="KAH7638056.1"/>
    <property type="molecule type" value="Genomic_DNA"/>
</dbReference>
<keyword evidence="2" id="KW-1133">Transmembrane helix</keyword>
<feature type="region of interest" description="Disordered" evidence="1">
    <location>
        <begin position="337"/>
        <end position="367"/>
    </location>
</feature>
<organism evidence="3">
    <name type="scientific">Dermatophagoides farinae</name>
    <name type="common">American house dust mite</name>
    <dbReference type="NCBI Taxonomy" id="6954"/>
    <lineage>
        <taxon>Eukaryota</taxon>
        <taxon>Metazoa</taxon>
        <taxon>Ecdysozoa</taxon>
        <taxon>Arthropoda</taxon>
        <taxon>Chelicerata</taxon>
        <taxon>Arachnida</taxon>
        <taxon>Acari</taxon>
        <taxon>Acariformes</taxon>
        <taxon>Sarcoptiformes</taxon>
        <taxon>Astigmata</taxon>
        <taxon>Psoroptidia</taxon>
        <taxon>Analgoidea</taxon>
        <taxon>Pyroglyphidae</taxon>
        <taxon>Dermatophagoidinae</taxon>
        <taxon>Dermatophagoides</taxon>
    </lineage>
</organism>
<feature type="transmembrane region" description="Helical" evidence="2">
    <location>
        <begin position="224"/>
        <end position="242"/>
    </location>
</feature>